<protein>
    <submittedName>
        <fullName evidence="1">Uncharacterized protein</fullName>
    </submittedName>
</protein>
<gene>
    <name evidence="1" type="ORF">BBA_09630</name>
</gene>
<dbReference type="RefSeq" id="XP_008602949.1">
    <property type="nucleotide sequence ID" value="XM_008604727.1"/>
</dbReference>
<dbReference type="InParanoid" id="J4VS54"/>
<dbReference type="Proteomes" id="UP000002762">
    <property type="component" value="Unassembled WGS sequence"/>
</dbReference>
<name>J4VS54_BEAB2</name>
<accession>J4VS54</accession>
<dbReference type="EMBL" id="JH725209">
    <property type="protein sequence ID" value="EJP61440.1"/>
    <property type="molecule type" value="Genomic_DNA"/>
</dbReference>
<evidence type="ECO:0000313" key="1">
    <source>
        <dbReference type="EMBL" id="EJP61440.1"/>
    </source>
</evidence>
<reference evidence="1 2" key="1">
    <citation type="journal article" date="2012" name="Sci. Rep.">
        <title>Genomic perspectives on the evolution of fungal entomopathogenicity in Beauveria bassiana.</title>
        <authorList>
            <person name="Xiao G."/>
            <person name="Ying S.H."/>
            <person name="Zheng P."/>
            <person name="Wang Z.L."/>
            <person name="Zhang S."/>
            <person name="Xie X.Q."/>
            <person name="Shang Y."/>
            <person name="St Leger R.J."/>
            <person name="Zhao G.P."/>
            <person name="Wang C."/>
            <person name="Feng M.G."/>
        </authorList>
    </citation>
    <scope>NUCLEOTIDE SEQUENCE [LARGE SCALE GENOMIC DNA]</scope>
    <source>
        <strain evidence="1 2">ARSEF 2860</strain>
    </source>
</reference>
<proteinExistence type="predicted"/>
<keyword evidence="2" id="KW-1185">Reference proteome</keyword>
<sequence>MQHTTIALTGEQIDLVSDAAKTLKKDSPEEMLELTWRQKLYEALKDWTLRGQGLPFEKVTTSTKMIKMARTQEFSVKYSDAVVAVQAKRSSH</sequence>
<evidence type="ECO:0000313" key="2">
    <source>
        <dbReference type="Proteomes" id="UP000002762"/>
    </source>
</evidence>
<dbReference type="GeneID" id="19892642"/>
<dbReference type="AlphaFoldDB" id="J4VS54"/>
<dbReference type="HOGENOM" id="CLU_2412935_0_0_1"/>
<organism evidence="1 2">
    <name type="scientific">Beauveria bassiana (strain ARSEF 2860)</name>
    <name type="common">White muscardine disease fungus</name>
    <name type="synonym">Tritirachium shiotae</name>
    <dbReference type="NCBI Taxonomy" id="655819"/>
    <lineage>
        <taxon>Eukaryota</taxon>
        <taxon>Fungi</taxon>
        <taxon>Dikarya</taxon>
        <taxon>Ascomycota</taxon>
        <taxon>Pezizomycotina</taxon>
        <taxon>Sordariomycetes</taxon>
        <taxon>Hypocreomycetidae</taxon>
        <taxon>Hypocreales</taxon>
        <taxon>Cordycipitaceae</taxon>
        <taxon>Beauveria</taxon>
    </lineage>
</organism>